<dbReference type="InterPro" id="IPR013549">
    <property type="entry name" value="DUF1731"/>
</dbReference>
<dbReference type="Gene3D" id="3.40.50.720">
    <property type="entry name" value="NAD(P)-binding Rossmann-like Domain"/>
    <property type="match status" value="1"/>
</dbReference>
<evidence type="ECO:0000259" key="2">
    <source>
        <dbReference type="Pfam" id="PF01370"/>
    </source>
</evidence>
<gene>
    <name evidence="4" type="ORF">HNR40_008013</name>
</gene>
<evidence type="ECO:0000256" key="1">
    <source>
        <dbReference type="ARBA" id="ARBA00009353"/>
    </source>
</evidence>
<sequence>MVIIVTGGSGLLGPALMGALRERGHEVRQLVRRPVRAEHESFWDPGAGVVDPGVFDGVSGVVHLAGASIAGKRWSGAYKRLLVESRVRSTDTLVEAIRGLSVPPEVLVSASGVDFYGDTGDRVIDEGAPLGTGFLARLCEAWEGSARGASVRNVQLRTGLVLSGKGGALGPMLPIFRMGLGAPLGSGRQYWSWIAAEDWVGSVLHVLENREISGPVNLVGPSPLTNAEFTKTLGRALRRPTMPIGVPGFALELGLGEFAKEALLPSHRIVPKKLVDSGYGFIHTRLDQALAAVL</sequence>
<evidence type="ECO:0000313" key="4">
    <source>
        <dbReference type="EMBL" id="MBB5082518.1"/>
    </source>
</evidence>
<comment type="similarity">
    <text evidence="1">Belongs to the NAD(P)-dependent epimerase/dehydratase family. SDR39U1 subfamily.</text>
</comment>
<keyword evidence="5" id="KW-1185">Reference proteome</keyword>
<dbReference type="RefSeq" id="WP_184970794.1">
    <property type="nucleotide sequence ID" value="NZ_JACHIN010000013.1"/>
</dbReference>
<feature type="domain" description="DUF1731" evidence="3">
    <location>
        <begin position="246"/>
        <end position="292"/>
    </location>
</feature>
<dbReference type="InterPro" id="IPR036291">
    <property type="entry name" value="NAD(P)-bd_dom_sf"/>
</dbReference>
<evidence type="ECO:0000313" key="5">
    <source>
        <dbReference type="Proteomes" id="UP000568380"/>
    </source>
</evidence>
<dbReference type="Pfam" id="PF08338">
    <property type="entry name" value="DUF1731"/>
    <property type="match status" value="1"/>
</dbReference>
<dbReference type="InterPro" id="IPR001509">
    <property type="entry name" value="Epimerase_deHydtase"/>
</dbReference>
<proteinExistence type="inferred from homology"/>
<dbReference type="Pfam" id="PF01370">
    <property type="entry name" value="Epimerase"/>
    <property type="match status" value="1"/>
</dbReference>
<dbReference type="NCBIfam" id="TIGR01777">
    <property type="entry name" value="yfcH"/>
    <property type="match status" value="1"/>
</dbReference>
<dbReference type="InterPro" id="IPR010099">
    <property type="entry name" value="SDR39U1"/>
</dbReference>
<dbReference type="AlphaFoldDB" id="A0A7W8AD25"/>
<dbReference type="PANTHER" id="PTHR11092">
    <property type="entry name" value="SUGAR NUCLEOTIDE EPIMERASE RELATED"/>
    <property type="match status" value="1"/>
</dbReference>
<dbReference type="Proteomes" id="UP000568380">
    <property type="component" value="Unassembled WGS sequence"/>
</dbReference>
<organism evidence="4 5">
    <name type="scientific">Nonomuraea endophytica</name>
    <dbReference type="NCBI Taxonomy" id="714136"/>
    <lineage>
        <taxon>Bacteria</taxon>
        <taxon>Bacillati</taxon>
        <taxon>Actinomycetota</taxon>
        <taxon>Actinomycetes</taxon>
        <taxon>Streptosporangiales</taxon>
        <taxon>Streptosporangiaceae</taxon>
        <taxon>Nonomuraea</taxon>
    </lineage>
</organism>
<comment type="caution">
    <text evidence="4">The sequence shown here is derived from an EMBL/GenBank/DDBJ whole genome shotgun (WGS) entry which is preliminary data.</text>
</comment>
<reference evidence="4 5" key="1">
    <citation type="submission" date="2020-08" db="EMBL/GenBank/DDBJ databases">
        <title>Genomic Encyclopedia of Type Strains, Phase IV (KMG-IV): sequencing the most valuable type-strain genomes for metagenomic binning, comparative biology and taxonomic classification.</title>
        <authorList>
            <person name="Goeker M."/>
        </authorList>
    </citation>
    <scope>NUCLEOTIDE SEQUENCE [LARGE SCALE GENOMIC DNA]</scope>
    <source>
        <strain evidence="4 5">DSM 45385</strain>
    </source>
</reference>
<protein>
    <recommendedName>
        <fullName evidence="6">TIGR01777 family protein</fullName>
    </recommendedName>
</protein>
<evidence type="ECO:0000259" key="3">
    <source>
        <dbReference type="Pfam" id="PF08338"/>
    </source>
</evidence>
<feature type="domain" description="NAD-dependent epimerase/dehydratase" evidence="2">
    <location>
        <begin position="3"/>
        <end position="126"/>
    </location>
</feature>
<dbReference type="PANTHER" id="PTHR11092:SF0">
    <property type="entry name" value="EPIMERASE FAMILY PROTEIN SDR39U1"/>
    <property type="match status" value="1"/>
</dbReference>
<dbReference type="EMBL" id="JACHIN010000013">
    <property type="protein sequence ID" value="MBB5082518.1"/>
    <property type="molecule type" value="Genomic_DNA"/>
</dbReference>
<name>A0A7W8AD25_9ACTN</name>
<evidence type="ECO:0008006" key="6">
    <source>
        <dbReference type="Google" id="ProtNLM"/>
    </source>
</evidence>
<dbReference type="SUPFAM" id="SSF51735">
    <property type="entry name" value="NAD(P)-binding Rossmann-fold domains"/>
    <property type="match status" value="1"/>
</dbReference>
<accession>A0A7W8AD25</accession>